<dbReference type="Proteomes" id="UP000034616">
    <property type="component" value="Unassembled WGS sequence"/>
</dbReference>
<proteinExistence type="predicted"/>
<name>A0A0G0UHG7_9BACT</name>
<organism evidence="1 2">
    <name type="scientific">Candidatus Uhrbacteria bacterium GW2011_GWC2_41_11</name>
    <dbReference type="NCBI Taxonomy" id="1618985"/>
    <lineage>
        <taxon>Bacteria</taxon>
        <taxon>Candidatus Uhriibacteriota</taxon>
    </lineage>
</organism>
<protein>
    <recommendedName>
        <fullName evidence="3">EF-hand domain-containing protein</fullName>
    </recommendedName>
</protein>
<dbReference type="AlphaFoldDB" id="A0A0G0UHG7"/>
<accession>A0A0G0UHG7</accession>
<reference evidence="1 2" key="1">
    <citation type="journal article" date="2015" name="Nature">
        <title>rRNA introns, odd ribosomes, and small enigmatic genomes across a large radiation of phyla.</title>
        <authorList>
            <person name="Brown C.T."/>
            <person name="Hug L.A."/>
            <person name="Thomas B.C."/>
            <person name="Sharon I."/>
            <person name="Castelle C.J."/>
            <person name="Singh A."/>
            <person name="Wilkins M.J."/>
            <person name="Williams K.H."/>
            <person name="Banfield J.F."/>
        </authorList>
    </citation>
    <scope>NUCLEOTIDE SEQUENCE [LARGE SCALE GENOMIC DNA]</scope>
</reference>
<evidence type="ECO:0000313" key="1">
    <source>
        <dbReference type="EMBL" id="KKR86961.1"/>
    </source>
</evidence>
<dbReference type="EMBL" id="LCAH01000007">
    <property type="protein sequence ID" value="KKR86961.1"/>
    <property type="molecule type" value="Genomic_DNA"/>
</dbReference>
<comment type="caution">
    <text evidence="1">The sequence shown here is derived from an EMBL/GenBank/DDBJ whole genome shotgun (WGS) entry which is preliminary data.</text>
</comment>
<gene>
    <name evidence="1" type="ORF">UU35_C0007G0107</name>
</gene>
<evidence type="ECO:0008006" key="3">
    <source>
        <dbReference type="Google" id="ProtNLM"/>
    </source>
</evidence>
<sequence length="102" mass="11691">MEPESRIEEKGGIESVTEANRSAIKKELISKLRDLMVYYGGEQGSEEMDDFKVHQSLWELFRKYDLENSDLISDPEVQELAQKIAKKPFIKSSFTSTFKIAG</sequence>
<evidence type="ECO:0000313" key="2">
    <source>
        <dbReference type="Proteomes" id="UP000034616"/>
    </source>
</evidence>